<dbReference type="RefSeq" id="WP_150874411.1">
    <property type="nucleotide sequence ID" value="NZ_VTWS01000001.1"/>
</dbReference>
<dbReference type="HAMAP" id="MF_00265">
    <property type="entry name" value="VapC_Nob1"/>
    <property type="match status" value="1"/>
</dbReference>
<accession>A0A5N1JII2</accession>
<keyword evidence="4 8" id="KW-0479">Metal-binding</keyword>
<dbReference type="GO" id="GO:0090729">
    <property type="term" value="F:toxin activity"/>
    <property type="evidence" value="ECO:0007669"/>
    <property type="project" value="UniProtKB-KW"/>
</dbReference>
<keyword evidence="2 8" id="KW-1277">Toxin-antitoxin system</keyword>
<sequence>MSRYLLDTNICVHLIKDEFGIKRKIADVGTKSCFVSEITIAELLFGVENSAPDRRQRNRENVDDLQAFFQGRILRIGEGLYEYARQKASLRRMGRTVDDFDLLIGSTAIVYGLTLVTRNTRHFADLAGAKLENWIDL</sequence>
<keyword evidence="11" id="KW-1185">Reference proteome</keyword>
<keyword evidence="5 8" id="KW-0378">Hydrolase</keyword>
<gene>
    <name evidence="8" type="primary">vapC</name>
    <name evidence="10" type="ORF">F0P93_00375</name>
</gene>
<feature type="binding site" evidence="8">
    <location>
        <position position="101"/>
    </location>
    <ligand>
        <name>Mg(2+)</name>
        <dbReference type="ChEBI" id="CHEBI:18420"/>
    </ligand>
</feature>
<evidence type="ECO:0000313" key="11">
    <source>
        <dbReference type="Proteomes" id="UP000326344"/>
    </source>
</evidence>
<dbReference type="PANTHER" id="PTHR33653">
    <property type="entry name" value="RIBONUCLEASE VAPC2"/>
    <property type="match status" value="1"/>
</dbReference>
<feature type="domain" description="PIN" evidence="9">
    <location>
        <begin position="4"/>
        <end position="127"/>
    </location>
</feature>
<dbReference type="InterPro" id="IPR050556">
    <property type="entry name" value="Type_II_TA_system_RNase"/>
</dbReference>
<dbReference type="EC" id="3.1.-.-" evidence="8"/>
<proteinExistence type="inferred from homology"/>
<evidence type="ECO:0000256" key="1">
    <source>
        <dbReference type="ARBA" id="ARBA00001946"/>
    </source>
</evidence>
<evidence type="ECO:0000256" key="2">
    <source>
        <dbReference type="ARBA" id="ARBA00022649"/>
    </source>
</evidence>
<evidence type="ECO:0000256" key="6">
    <source>
        <dbReference type="ARBA" id="ARBA00022842"/>
    </source>
</evidence>
<dbReference type="Gene3D" id="3.40.50.1010">
    <property type="entry name" value="5'-nuclease"/>
    <property type="match status" value="1"/>
</dbReference>
<dbReference type="CDD" id="cd18743">
    <property type="entry name" value="PIN_VapC4-5_FitB-like"/>
    <property type="match status" value="1"/>
</dbReference>
<evidence type="ECO:0000256" key="7">
    <source>
        <dbReference type="ARBA" id="ARBA00038093"/>
    </source>
</evidence>
<dbReference type="GO" id="GO:0000287">
    <property type="term" value="F:magnesium ion binding"/>
    <property type="evidence" value="ECO:0007669"/>
    <property type="project" value="UniProtKB-UniRule"/>
</dbReference>
<dbReference type="AlphaFoldDB" id="A0A5N1JII2"/>
<keyword evidence="6 8" id="KW-0460">Magnesium</keyword>
<dbReference type="Proteomes" id="UP000326344">
    <property type="component" value="Unassembled WGS sequence"/>
</dbReference>
<dbReference type="PANTHER" id="PTHR33653:SF1">
    <property type="entry name" value="RIBONUCLEASE VAPC2"/>
    <property type="match status" value="1"/>
</dbReference>
<evidence type="ECO:0000256" key="4">
    <source>
        <dbReference type="ARBA" id="ARBA00022723"/>
    </source>
</evidence>
<dbReference type="GO" id="GO:0016787">
    <property type="term" value="F:hydrolase activity"/>
    <property type="evidence" value="ECO:0007669"/>
    <property type="project" value="UniProtKB-KW"/>
</dbReference>
<evidence type="ECO:0000256" key="5">
    <source>
        <dbReference type="ARBA" id="ARBA00022801"/>
    </source>
</evidence>
<organism evidence="10 11">
    <name type="scientific">Larkinella humicola</name>
    <dbReference type="NCBI Taxonomy" id="2607654"/>
    <lineage>
        <taxon>Bacteria</taxon>
        <taxon>Pseudomonadati</taxon>
        <taxon>Bacteroidota</taxon>
        <taxon>Cytophagia</taxon>
        <taxon>Cytophagales</taxon>
        <taxon>Spirosomataceae</taxon>
        <taxon>Larkinella</taxon>
    </lineage>
</organism>
<name>A0A5N1JII2_9BACT</name>
<keyword evidence="8" id="KW-0800">Toxin</keyword>
<comment type="caution">
    <text evidence="10">The sequence shown here is derived from an EMBL/GenBank/DDBJ whole genome shotgun (WGS) entry which is preliminary data.</text>
</comment>
<dbReference type="SUPFAM" id="SSF88723">
    <property type="entry name" value="PIN domain-like"/>
    <property type="match status" value="1"/>
</dbReference>
<comment type="cofactor">
    <cofactor evidence="1 8">
        <name>Mg(2+)</name>
        <dbReference type="ChEBI" id="CHEBI:18420"/>
    </cofactor>
</comment>
<dbReference type="GO" id="GO:0004540">
    <property type="term" value="F:RNA nuclease activity"/>
    <property type="evidence" value="ECO:0007669"/>
    <property type="project" value="InterPro"/>
</dbReference>
<dbReference type="Pfam" id="PF01850">
    <property type="entry name" value="PIN"/>
    <property type="match status" value="1"/>
</dbReference>
<dbReference type="InterPro" id="IPR002716">
    <property type="entry name" value="PIN_dom"/>
</dbReference>
<comment type="similarity">
    <text evidence="7 8">Belongs to the PINc/VapC protein family.</text>
</comment>
<evidence type="ECO:0000256" key="8">
    <source>
        <dbReference type="HAMAP-Rule" id="MF_00265"/>
    </source>
</evidence>
<protein>
    <recommendedName>
        <fullName evidence="8">Ribonuclease VapC</fullName>
        <shortName evidence="8">RNase VapC</shortName>
        <ecNumber evidence="8">3.1.-.-</ecNumber>
    </recommendedName>
    <alternativeName>
        <fullName evidence="8">Toxin VapC</fullName>
    </alternativeName>
</protein>
<evidence type="ECO:0000313" key="10">
    <source>
        <dbReference type="EMBL" id="KAA9356245.1"/>
    </source>
</evidence>
<evidence type="ECO:0000259" key="9">
    <source>
        <dbReference type="Pfam" id="PF01850"/>
    </source>
</evidence>
<dbReference type="EMBL" id="VTWS01000001">
    <property type="protein sequence ID" value="KAA9356245.1"/>
    <property type="molecule type" value="Genomic_DNA"/>
</dbReference>
<feature type="binding site" evidence="8">
    <location>
        <position position="7"/>
    </location>
    <ligand>
        <name>Mg(2+)</name>
        <dbReference type="ChEBI" id="CHEBI:18420"/>
    </ligand>
</feature>
<evidence type="ECO:0000256" key="3">
    <source>
        <dbReference type="ARBA" id="ARBA00022722"/>
    </source>
</evidence>
<dbReference type="InterPro" id="IPR022907">
    <property type="entry name" value="VapC_family"/>
</dbReference>
<keyword evidence="3 8" id="KW-0540">Nuclease</keyword>
<comment type="function">
    <text evidence="8">Toxic component of a toxin-antitoxin (TA) system. An RNase.</text>
</comment>
<reference evidence="10 11" key="1">
    <citation type="submission" date="2019-09" db="EMBL/GenBank/DDBJ databases">
        <title>Genome Sequence of Larkinella sp MA1.</title>
        <authorList>
            <person name="Srinivasan S."/>
        </authorList>
    </citation>
    <scope>NUCLEOTIDE SEQUENCE [LARGE SCALE GENOMIC DNA]</scope>
    <source>
        <strain evidence="10 11">MA1</strain>
    </source>
</reference>
<dbReference type="InterPro" id="IPR029060">
    <property type="entry name" value="PIN-like_dom_sf"/>
</dbReference>